<organism evidence="1 2">
    <name type="scientific">Alkalibacterium putridalgicola</name>
    <dbReference type="NCBI Taxonomy" id="426703"/>
    <lineage>
        <taxon>Bacteria</taxon>
        <taxon>Bacillati</taxon>
        <taxon>Bacillota</taxon>
        <taxon>Bacilli</taxon>
        <taxon>Lactobacillales</taxon>
        <taxon>Carnobacteriaceae</taxon>
        <taxon>Alkalibacterium</taxon>
    </lineage>
</organism>
<protein>
    <submittedName>
        <fullName evidence="1">Uncharacterized protein</fullName>
    </submittedName>
</protein>
<dbReference type="Proteomes" id="UP000321425">
    <property type="component" value="Unassembled WGS sequence"/>
</dbReference>
<keyword evidence="2" id="KW-1185">Reference proteome</keyword>
<comment type="caution">
    <text evidence="1">The sequence shown here is derived from an EMBL/GenBank/DDBJ whole genome shotgun (WGS) entry which is preliminary data.</text>
</comment>
<dbReference type="EMBL" id="BJUX01000002">
    <property type="protein sequence ID" value="GEK88277.1"/>
    <property type="molecule type" value="Genomic_DNA"/>
</dbReference>
<name>A0ABQ0UUU5_9LACT</name>
<accession>A0ABQ0UUU5</accession>
<gene>
    <name evidence="1" type="ORF">APU01nite_03160</name>
</gene>
<evidence type="ECO:0000313" key="1">
    <source>
        <dbReference type="EMBL" id="GEK88277.1"/>
    </source>
</evidence>
<sequence>MTEYIKNQNRMNYSGFKSILDKYDGDYLVNSVTLSICVEMIINTKSKTEEVFAI</sequence>
<proteinExistence type="predicted"/>
<reference evidence="1 2" key="1">
    <citation type="submission" date="2019-07" db="EMBL/GenBank/DDBJ databases">
        <title>Whole genome shotgun sequence of Alkalibacterium putridalgicola NBRC 103243.</title>
        <authorList>
            <person name="Hosoyama A."/>
            <person name="Uohara A."/>
            <person name="Ohji S."/>
            <person name="Ichikawa N."/>
        </authorList>
    </citation>
    <scope>NUCLEOTIDE SEQUENCE [LARGE SCALE GENOMIC DNA]</scope>
    <source>
        <strain evidence="1 2">NBRC 103243</strain>
    </source>
</reference>
<evidence type="ECO:0000313" key="2">
    <source>
        <dbReference type="Proteomes" id="UP000321425"/>
    </source>
</evidence>